<dbReference type="InterPro" id="IPR002625">
    <property type="entry name" value="Smr_dom"/>
</dbReference>
<dbReference type="Gene3D" id="3.30.1370.110">
    <property type="match status" value="1"/>
</dbReference>
<dbReference type="Proteomes" id="UP000230069">
    <property type="component" value="Unassembled WGS sequence"/>
</dbReference>
<dbReference type="Pfam" id="PF08590">
    <property type="entry name" value="DUF1771"/>
    <property type="match status" value="1"/>
</dbReference>
<evidence type="ECO:0000256" key="1">
    <source>
        <dbReference type="SAM" id="MobiDB-lite"/>
    </source>
</evidence>
<dbReference type="PANTHER" id="PTHR47812:SF2">
    <property type="entry name" value="SMR (SMALL MUTS RELATED) DOMAIN-CONTAINING PROTEIN"/>
    <property type="match status" value="1"/>
</dbReference>
<dbReference type="SUPFAM" id="SSF160443">
    <property type="entry name" value="SMR domain-like"/>
    <property type="match status" value="1"/>
</dbReference>
<feature type="compositionally biased region" description="Polar residues" evidence="1">
    <location>
        <begin position="187"/>
        <end position="198"/>
    </location>
</feature>
<dbReference type="STRING" id="218851.A0A2G5DUA5"/>
<evidence type="ECO:0000313" key="4">
    <source>
        <dbReference type="Proteomes" id="UP000230069"/>
    </source>
</evidence>
<evidence type="ECO:0000259" key="2">
    <source>
        <dbReference type="PROSITE" id="PS50828"/>
    </source>
</evidence>
<reference evidence="3 4" key="1">
    <citation type="submission" date="2017-09" db="EMBL/GenBank/DDBJ databases">
        <title>WGS assembly of Aquilegia coerulea Goldsmith.</title>
        <authorList>
            <person name="Hodges S."/>
            <person name="Kramer E."/>
            <person name="Nordborg M."/>
            <person name="Tomkins J."/>
            <person name="Borevitz J."/>
            <person name="Derieg N."/>
            <person name="Yan J."/>
            <person name="Mihaltcheva S."/>
            <person name="Hayes R.D."/>
            <person name="Rokhsar D."/>
        </authorList>
    </citation>
    <scope>NUCLEOTIDE SEQUENCE [LARGE SCALE GENOMIC DNA]</scope>
    <source>
        <strain evidence="4">cv. Goldsmith</strain>
    </source>
</reference>
<protein>
    <recommendedName>
        <fullName evidence="2">Smr domain-containing protein</fullName>
    </recommendedName>
</protein>
<accession>A0A2G5DUA5</accession>
<feature type="compositionally biased region" description="Basic and acidic residues" evidence="1">
    <location>
        <begin position="120"/>
        <end position="133"/>
    </location>
</feature>
<name>A0A2G5DUA5_AQUCA</name>
<dbReference type="EMBL" id="KZ305031">
    <property type="protein sequence ID" value="PIA47092.1"/>
    <property type="molecule type" value="Genomic_DNA"/>
</dbReference>
<evidence type="ECO:0000313" key="3">
    <source>
        <dbReference type="EMBL" id="PIA47090.1"/>
    </source>
</evidence>
<organism evidence="3 4">
    <name type="scientific">Aquilegia coerulea</name>
    <name type="common">Rocky mountain columbine</name>
    <dbReference type="NCBI Taxonomy" id="218851"/>
    <lineage>
        <taxon>Eukaryota</taxon>
        <taxon>Viridiplantae</taxon>
        <taxon>Streptophyta</taxon>
        <taxon>Embryophyta</taxon>
        <taxon>Tracheophyta</taxon>
        <taxon>Spermatophyta</taxon>
        <taxon>Magnoliopsida</taxon>
        <taxon>Ranunculales</taxon>
        <taxon>Ranunculaceae</taxon>
        <taxon>Thalictroideae</taxon>
        <taxon>Aquilegia</taxon>
    </lineage>
</organism>
<gene>
    <name evidence="3" type="ORF">AQUCO_01400057v1</name>
</gene>
<dbReference type="InterPro" id="IPR013899">
    <property type="entry name" value="DUF1771"/>
</dbReference>
<feature type="domain" description="Smr" evidence="2">
    <location>
        <begin position="339"/>
        <end position="439"/>
    </location>
</feature>
<dbReference type="AlphaFoldDB" id="A0A2G5DUA5"/>
<dbReference type="InterPro" id="IPR036063">
    <property type="entry name" value="Smr_dom_sf"/>
</dbReference>
<dbReference type="SMART" id="SM00463">
    <property type="entry name" value="SMR"/>
    <property type="match status" value="1"/>
</dbReference>
<feature type="region of interest" description="Disordered" evidence="1">
    <location>
        <begin position="175"/>
        <end position="199"/>
    </location>
</feature>
<feature type="compositionally biased region" description="Polar residues" evidence="1">
    <location>
        <begin position="8"/>
        <end position="21"/>
    </location>
</feature>
<dbReference type="SMART" id="SM01162">
    <property type="entry name" value="DUF1771"/>
    <property type="match status" value="1"/>
</dbReference>
<dbReference type="OrthoDB" id="3231855at2759"/>
<proteinExistence type="predicted"/>
<feature type="region of interest" description="Disordered" evidence="1">
    <location>
        <begin position="106"/>
        <end position="133"/>
    </location>
</feature>
<dbReference type="PANTHER" id="PTHR47812">
    <property type="entry name" value="SMR (SMALL MUTS RELATED) DOMAIN-CONTAINING PROTEIN"/>
    <property type="match status" value="1"/>
</dbReference>
<dbReference type="FunCoup" id="A0A2G5DUA5">
    <property type="interactions" value="1620"/>
</dbReference>
<feature type="region of interest" description="Disordered" evidence="1">
    <location>
        <begin position="1"/>
        <end position="58"/>
    </location>
</feature>
<sequence length="448" mass="49937">MSDGVHEQWTSKVTVSASPSHSKIPWAKQSRSPGWTAFDLKQRGKQAGLEHEYDSDPYPPIHSTVTSMPLMNNSDISKAPSLKSFSSVVQPSLVFPDLARDGNFSRRRTIVGNSSSKSGNRAENENKTTPLEKLKELQPWADAGLIEDILNAVNNNFAQAFGLLKSMVMSDCSEETKTKDNVEPKTPFQNSSTENKTVQGDKGVQLDDVTYIAELNLNGCDLDKKTNMTDEGVHLQTKLSDSNTGVQPNFQHIIAAPVEPEWEEDDIYLSHRKDAIRAIRSASQHSRAASNAFMRGDRVSAQKLSLKAREEWMAAEKLNAKAAEEILSIRNNGNDIWKLDLHGLHASEAVCALQNHLWKIETQLPLNCSESPNRIVKPKAGLKEQEISWQRPTVLQVVTGTGNHSRGQASLPMSVRSFLIEYGYRFDEPRPGVIDVRPKFRHKQTQVC</sequence>
<dbReference type="EMBL" id="KZ305031">
    <property type="protein sequence ID" value="PIA47090.1"/>
    <property type="molecule type" value="Genomic_DNA"/>
</dbReference>
<keyword evidence="4" id="KW-1185">Reference proteome</keyword>
<dbReference type="PROSITE" id="PS50828">
    <property type="entry name" value="SMR"/>
    <property type="match status" value="1"/>
</dbReference>